<evidence type="ECO:0000313" key="3">
    <source>
        <dbReference type="Proteomes" id="UP000799438"/>
    </source>
</evidence>
<sequence length="105" mass="11455">MYKEPHTHSLSSSAVLAAANAARNPHANNDNETSPSDGRVNRQTNRQRQTDLLGAAHQHDPTATMTTATTTITSTSQVKQSKQDKTRQENKKKEKGNPPIPISIP</sequence>
<feature type="compositionally biased region" description="Low complexity" evidence="1">
    <location>
        <begin position="14"/>
        <end position="31"/>
    </location>
</feature>
<name>A0A6A6BRE7_9PEZI</name>
<evidence type="ECO:0000313" key="2">
    <source>
        <dbReference type="EMBL" id="KAF2145141.1"/>
    </source>
</evidence>
<accession>A0A6A6BRE7</accession>
<dbReference type="AlphaFoldDB" id="A0A6A6BRE7"/>
<feature type="region of interest" description="Disordered" evidence="1">
    <location>
        <begin position="1"/>
        <end position="105"/>
    </location>
</feature>
<proteinExistence type="predicted"/>
<keyword evidence="3" id="KW-1185">Reference proteome</keyword>
<organism evidence="2 3">
    <name type="scientific">Aplosporella prunicola CBS 121167</name>
    <dbReference type="NCBI Taxonomy" id="1176127"/>
    <lineage>
        <taxon>Eukaryota</taxon>
        <taxon>Fungi</taxon>
        <taxon>Dikarya</taxon>
        <taxon>Ascomycota</taxon>
        <taxon>Pezizomycotina</taxon>
        <taxon>Dothideomycetes</taxon>
        <taxon>Dothideomycetes incertae sedis</taxon>
        <taxon>Botryosphaeriales</taxon>
        <taxon>Aplosporellaceae</taxon>
        <taxon>Aplosporella</taxon>
    </lineage>
</organism>
<protein>
    <submittedName>
        <fullName evidence="2">Uncharacterized protein</fullName>
    </submittedName>
</protein>
<feature type="compositionally biased region" description="Low complexity" evidence="1">
    <location>
        <begin position="62"/>
        <end position="80"/>
    </location>
</feature>
<dbReference type="GeneID" id="54297450"/>
<feature type="compositionally biased region" description="Basic and acidic residues" evidence="1">
    <location>
        <begin position="81"/>
        <end position="96"/>
    </location>
</feature>
<evidence type="ECO:0000256" key="1">
    <source>
        <dbReference type="SAM" id="MobiDB-lite"/>
    </source>
</evidence>
<reference evidence="2" key="1">
    <citation type="journal article" date="2020" name="Stud. Mycol.">
        <title>101 Dothideomycetes genomes: a test case for predicting lifestyles and emergence of pathogens.</title>
        <authorList>
            <person name="Haridas S."/>
            <person name="Albert R."/>
            <person name="Binder M."/>
            <person name="Bloem J."/>
            <person name="Labutti K."/>
            <person name="Salamov A."/>
            <person name="Andreopoulos B."/>
            <person name="Baker S."/>
            <person name="Barry K."/>
            <person name="Bills G."/>
            <person name="Bluhm B."/>
            <person name="Cannon C."/>
            <person name="Castanera R."/>
            <person name="Culley D."/>
            <person name="Daum C."/>
            <person name="Ezra D."/>
            <person name="Gonzalez J."/>
            <person name="Henrissat B."/>
            <person name="Kuo A."/>
            <person name="Liang C."/>
            <person name="Lipzen A."/>
            <person name="Lutzoni F."/>
            <person name="Magnuson J."/>
            <person name="Mondo S."/>
            <person name="Nolan M."/>
            <person name="Ohm R."/>
            <person name="Pangilinan J."/>
            <person name="Park H.-J."/>
            <person name="Ramirez L."/>
            <person name="Alfaro M."/>
            <person name="Sun H."/>
            <person name="Tritt A."/>
            <person name="Yoshinaga Y."/>
            <person name="Zwiers L.-H."/>
            <person name="Turgeon B."/>
            <person name="Goodwin S."/>
            <person name="Spatafora J."/>
            <person name="Crous P."/>
            <person name="Grigoriev I."/>
        </authorList>
    </citation>
    <scope>NUCLEOTIDE SEQUENCE</scope>
    <source>
        <strain evidence="2">CBS 121167</strain>
    </source>
</reference>
<gene>
    <name evidence="2" type="ORF">K452DRAFT_284529</name>
</gene>
<dbReference type="EMBL" id="ML995478">
    <property type="protein sequence ID" value="KAF2145141.1"/>
    <property type="molecule type" value="Genomic_DNA"/>
</dbReference>
<dbReference type="Proteomes" id="UP000799438">
    <property type="component" value="Unassembled WGS sequence"/>
</dbReference>
<dbReference type="RefSeq" id="XP_033400853.1">
    <property type="nucleotide sequence ID" value="XM_033539954.1"/>
</dbReference>